<evidence type="ECO:0000256" key="3">
    <source>
        <dbReference type="PROSITE-ProRule" id="PRU10112"/>
    </source>
</evidence>
<dbReference type="GO" id="GO:0006099">
    <property type="term" value="P:tricarboxylic acid cycle"/>
    <property type="evidence" value="ECO:0007669"/>
    <property type="project" value="InterPro"/>
</dbReference>
<dbReference type="InterPro" id="IPR021135">
    <property type="entry name" value="PEP_COase"/>
</dbReference>
<dbReference type="EMBL" id="UGXC01000003">
    <property type="protein sequence ID" value="SUG51565.1"/>
    <property type="molecule type" value="Genomic_DNA"/>
</dbReference>
<dbReference type="PANTHER" id="PTHR30523">
    <property type="entry name" value="PHOSPHOENOLPYRUVATE CARBOXYLASE"/>
    <property type="match status" value="1"/>
</dbReference>
<dbReference type="Pfam" id="PF00311">
    <property type="entry name" value="PEPcase"/>
    <property type="match status" value="1"/>
</dbReference>
<keyword evidence="4" id="KW-0670">Pyruvate</keyword>
<accession>A0A379TPK7</accession>
<dbReference type="InterPro" id="IPR033129">
    <property type="entry name" value="PEPCASE_His_AS"/>
</dbReference>
<evidence type="ECO:0000313" key="5">
    <source>
        <dbReference type="Proteomes" id="UP000255443"/>
    </source>
</evidence>
<feature type="active site" evidence="3">
    <location>
        <position position="29"/>
    </location>
</feature>
<dbReference type="GO" id="GO:0015977">
    <property type="term" value="P:carbon fixation"/>
    <property type="evidence" value="ECO:0007669"/>
    <property type="project" value="InterPro"/>
</dbReference>
<dbReference type="GO" id="GO:0008964">
    <property type="term" value="F:phosphoenolpyruvate carboxylase activity"/>
    <property type="evidence" value="ECO:0007669"/>
    <property type="project" value="InterPro"/>
</dbReference>
<dbReference type="PANTHER" id="PTHR30523:SF6">
    <property type="entry name" value="PHOSPHOENOLPYRUVATE CARBOXYLASE"/>
    <property type="match status" value="1"/>
</dbReference>
<keyword evidence="4" id="KW-0456">Lyase</keyword>
<dbReference type="PROSITE" id="PS00393">
    <property type="entry name" value="PEPCASE_2"/>
    <property type="match status" value="1"/>
</dbReference>
<dbReference type="GO" id="GO:0005829">
    <property type="term" value="C:cytosol"/>
    <property type="evidence" value="ECO:0007669"/>
    <property type="project" value="TreeGrafter"/>
</dbReference>
<evidence type="ECO:0000313" key="4">
    <source>
        <dbReference type="EMBL" id="SUG51565.1"/>
    </source>
</evidence>
<comment type="function">
    <text evidence="1">Forms oxaloacetate, a four-carbon dicarboxylic acid source for the tricarboxylic acid cycle.</text>
</comment>
<gene>
    <name evidence="4" type="primary">ppc_3</name>
    <name evidence="4" type="ORF">NCTC7303_03914</name>
</gene>
<dbReference type="AlphaFoldDB" id="A0A379TPK7"/>
<protein>
    <recommendedName>
        <fullName evidence="2">Phosphoenolpyruvate carboxylase</fullName>
    </recommendedName>
</protein>
<sequence>MTQLLNIDWYRGLIQGKQMVMIGYSDSAKDAGVMAASWAQYQAQDALIKTCEKPVSSSPSSTAAAALLAVAARQPTRRCFRNRQAV</sequence>
<dbReference type="InterPro" id="IPR015813">
    <property type="entry name" value="Pyrv/PenolPyrv_kinase-like_dom"/>
</dbReference>
<dbReference type="Proteomes" id="UP000255443">
    <property type="component" value="Unassembled WGS sequence"/>
</dbReference>
<evidence type="ECO:0000256" key="1">
    <source>
        <dbReference type="ARBA" id="ARBA00003670"/>
    </source>
</evidence>
<name>A0A379TPK7_SALER</name>
<evidence type="ECO:0000256" key="2">
    <source>
        <dbReference type="ARBA" id="ARBA00022419"/>
    </source>
</evidence>
<dbReference type="SUPFAM" id="SSF51621">
    <property type="entry name" value="Phosphoenolpyruvate/pyruvate domain"/>
    <property type="match status" value="1"/>
</dbReference>
<organism evidence="4 5">
    <name type="scientific">Salmonella enterica subsp. arizonae</name>
    <dbReference type="NCBI Taxonomy" id="59203"/>
    <lineage>
        <taxon>Bacteria</taxon>
        <taxon>Pseudomonadati</taxon>
        <taxon>Pseudomonadota</taxon>
        <taxon>Gammaproteobacteria</taxon>
        <taxon>Enterobacterales</taxon>
        <taxon>Enterobacteriaceae</taxon>
        <taxon>Salmonella</taxon>
    </lineage>
</organism>
<proteinExistence type="predicted"/>
<reference evidence="4 5" key="1">
    <citation type="submission" date="2018-06" db="EMBL/GenBank/DDBJ databases">
        <authorList>
            <consortium name="Pathogen Informatics"/>
            <person name="Doyle S."/>
        </authorList>
    </citation>
    <scope>NUCLEOTIDE SEQUENCE [LARGE SCALE GENOMIC DNA]</scope>
    <source>
        <strain evidence="4 5">NCTC7303</strain>
    </source>
</reference>